<evidence type="ECO:0000313" key="2">
    <source>
        <dbReference type="EMBL" id="KAK1674045.1"/>
    </source>
</evidence>
<name>A0AAJ0AIW0_9PEZI</name>
<dbReference type="EMBL" id="JAHMHR010000028">
    <property type="protein sequence ID" value="KAK1674045.1"/>
    <property type="molecule type" value="Genomic_DNA"/>
</dbReference>
<accession>A0AAJ0AIW0</accession>
<proteinExistence type="predicted"/>
<feature type="region of interest" description="Disordered" evidence="1">
    <location>
        <begin position="112"/>
        <end position="162"/>
    </location>
</feature>
<evidence type="ECO:0008006" key="4">
    <source>
        <dbReference type="Google" id="ProtNLM"/>
    </source>
</evidence>
<dbReference type="GeneID" id="85462883"/>
<dbReference type="SUPFAM" id="SSF57959">
    <property type="entry name" value="Leucine zipper domain"/>
    <property type="match status" value="1"/>
</dbReference>
<dbReference type="RefSeq" id="XP_060428048.1">
    <property type="nucleotide sequence ID" value="XM_060578357.1"/>
</dbReference>
<comment type="caution">
    <text evidence="2">The sequence shown here is derived from an EMBL/GenBank/DDBJ whole genome shotgun (WGS) entry which is preliminary data.</text>
</comment>
<protein>
    <recommendedName>
        <fullName evidence="4">BZIP domain-containing protein</fullName>
    </recommendedName>
</protein>
<dbReference type="PANTHER" id="PTHR40618">
    <property type="entry name" value="B-ZIP TRANSCRIPTION FACTOR (EUROFUNG)-RELATED"/>
    <property type="match status" value="1"/>
</dbReference>
<feature type="region of interest" description="Disordered" evidence="1">
    <location>
        <begin position="1"/>
        <end position="43"/>
    </location>
</feature>
<gene>
    <name evidence="2" type="ORF">BDP55DRAFT_716925</name>
</gene>
<dbReference type="AlphaFoldDB" id="A0AAJ0AIW0"/>
<feature type="compositionally biased region" description="Polar residues" evidence="1">
    <location>
        <begin position="119"/>
        <end position="129"/>
    </location>
</feature>
<evidence type="ECO:0000313" key="3">
    <source>
        <dbReference type="Proteomes" id="UP001224890"/>
    </source>
</evidence>
<dbReference type="GO" id="GO:0003700">
    <property type="term" value="F:DNA-binding transcription factor activity"/>
    <property type="evidence" value="ECO:0007669"/>
    <property type="project" value="InterPro"/>
</dbReference>
<feature type="compositionally biased region" description="Polar residues" evidence="1">
    <location>
        <begin position="150"/>
        <end position="162"/>
    </location>
</feature>
<reference evidence="2" key="1">
    <citation type="submission" date="2021-06" db="EMBL/GenBank/DDBJ databases">
        <title>Comparative genomics, transcriptomics and evolutionary studies reveal genomic signatures of adaptation to plant cell wall in hemibiotrophic fungi.</title>
        <authorList>
            <consortium name="DOE Joint Genome Institute"/>
            <person name="Baroncelli R."/>
            <person name="Diaz J.F."/>
            <person name="Benocci T."/>
            <person name="Peng M."/>
            <person name="Battaglia E."/>
            <person name="Haridas S."/>
            <person name="Andreopoulos W."/>
            <person name="Labutti K."/>
            <person name="Pangilinan J."/>
            <person name="Floch G.L."/>
            <person name="Makela M.R."/>
            <person name="Henrissat B."/>
            <person name="Grigoriev I.V."/>
            <person name="Crouch J.A."/>
            <person name="De Vries R.P."/>
            <person name="Sukno S.A."/>
            <person name="Thon M.R."/>
        </authorList>
    </citation>
    <scope>NUCLEOTIDE SEQUENCE</scope>
    <source>
        <strain evidence="2">CBS 193.32</strain>
    </source>
</reference>
<dbReference type="PANTHER" id="PTHR40618:SF1">
    <property type="entry name" value="B-ZIP TRANSCRIPTION FACTOR (EUROFUNG)"/>
    <property type="match status" value="1"/>
</dbReference>
<organism evidence="2 3">
    <name type="scientific">Colletotrichum godetiae</name>
    <dbReference type="NCBI Taxonomy" id="1209918"/>
    <lineage>
        <taxon>Eukaryota</taxon>
        <taxon>Fungi</taxon>
        <taxon>Dikarya</taxon>
        <taxon>Ascomycota</taxon>
        <taxon>Pezizomycotina</taxon>
        <taxon>Sordariomycetes</taxon>
        <taxon>Hypocreomycetidae</taxon>
        <taxon>Glomerellales</taxon>
        <taxon>Glomerellaceae</taxon>
        <taxon>Colletotrichum</taxon>
        <taxon>Colletotrichum acutatum species complex</taxon>
    </lineage>
</organism>
<sequence length="415" mass="45066">MGNQRATRVSKRRGRKSPASDDANDDDMRKIRRERNREAQQVFRKRRQAADVAQKQRIERLESVVENMTLLFIDLFDEVIGNKGVLKQREELLALFQDSATQLKTMVQSVIDSDDDDNASPSPEFTQPINIHESPSCSTSASTSRKCPPSQDSLASERSSPSKGIIGGKFGATPTAFTPAPAYDTGGVETIGLPYVQTTTSNRSSQAFCLQLLEATLSQAYLILADCLPISPDDFHNTFGATLLYRTREEHLGQVRCLLSSDINRKRLAAGMPPREAVRGWQDQNGLQLGLGLAADYEADAVHGKNLPPGFLTALGVQKQLQDLGARRLGSNTLEVSITPTMEDSDVAVLASTLCAPTSKTTDVGLVGGLTFHLNVSLLISNLTNSAKCFLTGPAYSQLDFFKAVEASLISATDV</sequence>
<evidence type="ECO:0000256" key="1">
    <source>
        <dbReference type="SAM" id="MobiDB-lite"/>
    </source>
</evidence>
<dbReference type="Proteomes" id="UP001224890">
    <property type="component" value="Unassembled WGS sequence"/>
</dbReference>
<keyword evidence="3" id="KW-1185">Reference proteome</keyword>
<dbReference type="CDD" id="cd14686">
    <property type="entry name" value="bZIP"/>
    <property type="match status" value="1"/>
</dbReference>
<dbReference type="InterPro" id="IPR046347">
    <property type="entry name" value="bZIP_sf"/>
</dbReference>
<feature type="compositionally biased region" description="Low complexity" evidence="1">
    <location>
        <begin position="134"/>
        <end position="144"/>
    </location>
</feature>